<dbReference type="Pfam" id="PF03534">
    <property type="entry name" value="SpvB"/>
    <property type="match status" value="1"/>
</dbReference>
<dbReference type="SUPFAM" id="SSF69318">
    <property type="entry name" value="Integrin alpha N-terminal domain"/>
    <property type="match status" value="1"/>
</dbReference>
<organism evidence="6 7">
    <name type="scientific">Pseudomonas entomophila (strain L48)</name>
    <dbReference type="NCBI Taxonomy" id="384676"/>
    <lineage>
        <taxon>Bacteria</taxon>
        <taxon>Pseudomonadati</taxon>
        <taxon>Pseudomonadota</taxon>
        <taxon>Gammaproteobacteria</taxon>
        <taxon>Pseudomonadales</taxon>
        <taxon>Pseudomonadaceae</taxon>
        <taxon>Pseudomonas</taxon>
    </lineage>
</organism>
<protein>
    <submittedName>
        <fullName evidence="6">Uncharacterized protein</fullName>
    </submittedName>
</protein>
<dbReference type="HOGENOM" id="CLU_000672_0_0_6"/>
<dbReference type="GO" id="GO:0005576">
    <property type="term" value="C:extracellular region"/>
    <property type="evidence" value="ECO:0007669"/>
    <property type="project" value="UniProtKB-SubCell"/>
</dbReference>
<evidence type="ECO:0000313" key="6">
    <source>
        <dbReference type="EMBL" id="CAK14068.1"/>
    </source>
</evidence>
<feature type="domain" description="Insecticide toxin TcdB middle/C-terminal" evidence="4">
    <location>
        <begin position="851"/>
        <end position="1004"/>
    </location>
</feature>
<keyword evidence="3" id="KW-0843">Virulence</keyword>
<dbReference type="InterPro" id="IPR028994">
    <property type="entry name" value="Integrin_alpha_N"/>
</dbReference>
<evidence type="ECO:0000256" key="1">
    <source>
        <dbReference type="ARBA" id="ARBA00004613"/>
    </source>
</evidence>
<keyword evidence="2" id="KW-0964">Secreted</keyword>
<dbReference type="Pfam" id="PF12256">
    <property type="entry name" value="TcdB_toxin_midN"/>
    <property type="match status" value="1"/>
</dbReference>
<reference evidence="6 7" key="1">
    <citation type="journal article" date="2006" name="Nat. Biotechnol.">
        <title>Complete genome sequence of the entomopathogenic and metabolically versatile soil bacterium Pseudomonas entomophila.</title>
        <authorList>
            <person name="Vodovar N."/>
            <person name="Vallenet D."/>
            <person name="Cruveiller S."/>
            <person name="Rouy Z."/>
            <person name="Barbe V."/>
            <person name="Acosta C."/>
            <person name="Cattolico L."/>
            <person name="Jubin C."/>
            <person name="Lajus A."/>
            <person name="Segurens B."/>
            <person name="Vacherie B."/>
            <person name="Wincker P."/>
            <person name="Weissenbach J."/>
            <person name="Lemaitre B."/>
            <person name="Medigue C."/>
            <person name="Boccard F."/>
        </authorList>
    </citation>
    <scope>NUCLEOTIDE SEQUENCE [LARGE SCALE GENOMIC DNA]</scope>
    <source>
        <strain evidence="6 7">L48</strain>
    </source>
</reference>
<dbReference type="STRING" id="384676.PSEEN1172"/>
<dbReference type="EMBL" id="CT573326">
    <property type="protein sequence ID" value="CAK14068.1"/>
    <property type="molecule type" value="Genomic_DNA"/>
</dbReference>
<dbReference type="InterPro" id="IPR022045">
    <property type="entry name" value="TcdB_toxin_mid/N"/>
</dbReference>
<evidence type="ECO:0000259" key="5">
    <source>
        <dbReference type="Pfam" id="PF12256"/>
    </source>
</evidence>
<dbReference type="PRINTS" id="PR01341">
    <property type="entry name" value="SALSPVBPROT"/>
</dbReference>
<accession>Q1IE40</accession>
<dbReference type="GO" id="GO:0005737">
    <property type="term" value="C:cytoplasm"/>
    <property type="evidence" value="ECO:0007669"/>
    <property type="project" value="InterPro"/>
</dbReference>
<gene>
    <name evidence="6" type="ordered locus">PSEEN1172</name>
</gene>
<proteinExistence type="predicted"/>
<evidence type="ECO:0000256" key="2">
    <source>
        <dbReference type="ARBA" id="ARBA00022525"/>
    </source>
</evidence>
<sequence>MLSAGGPDGSAGWQLPLPSPAGRSLSATLTLQYSSGGGNSAFGAGWECPLPAVFVMTRFGFPDYLGNDRMVGPSGEEILKDGEAVDDDLLKRSGIAGEYSGTSWRTRTFSKAERLEHWVPKSDGNHPGFWLHALPDNSLSLYGWSPSARLQETNPSESTPTRVAGWYIEETLSFNSDDHLVYLYRNEDEEDCDPEEIQAHPKVANVYPDSVYARYVKYSKTLLIPADAFDENEFLEFAQFYYGEFETGPDKPPPPPRENGQKIEWKVRKDRHSFWRYGFNVRLRRLCRDVLLWRRTGLLNGGTDATPEWVAHHHLRHDSSSVTSLLESVEQITHDPRLRMPPLEFWMTRPGREIGDRKANEVKASDWDPLPALDGFWQPNWQMADLYGEGIPGMLYLDNGAWHYREPKRLDDPAGSDLVTWGKAVPLAFPLEGTDGTLVDLNSDGQPEWLVITSALQGSFTLAPDGTWGTLVPLAGLPVEYAHPQARLADLTGNSQDDVVLLRALGPKSVRVYPANGTKGWKPPLIKNYQGSEPLPSLEFSENQLVAFADPAGSGQQHLVRITGDGVTLWPSLGGGRFDDGVKIGGFKIEKFEASRVFLADTDGSGTTDILYMTPDDIKVFVSQCGNQYVEGAPIPAPPGRKLDATCQLQVADIRGQGTADLLLTIPHAGEDNGPRSWLYHFNDHRPWLLTKVSDNAGSSTHLEYRSSAQAWLDHKADVLARTGRVPVSYLPFPVHTVSRVTTINEITGLSLGSETTYLGGVWDAQEREFAGFSRLTQRDTNERAELAAADLSPPSRTCTWFHTGIEARDLVAEDAFVDMDAHFPQALVRFSHWTGGSEEPLEPTPTLRPWLYRAVRGQVRRIEVYGEDGSERAGKPYSVVTNRLQVRMHDTLDAERPAALVTPVEVLTFACERITQDPVVNQAIVLEQDEYGNVLESATINYPRLLSPAELEEEDTARRIYPEALPEGLITASCDDQQYDCWINLARATVHNLTENGNWAIGLPGSTRSDAVLVPSDGIPKGGYSIENWPNLPSTYPDSFTLTGYQKVLWRKADGSGASDTPSIPALVAYTRTAMLDKASLEALEPTFGLTLQQLVLDALGRPQADPAVLTRVHKRLPTPDAHVLYAVLMTHLIQDSPLDTAACQVLRSALKQIISVEELSLLLMAADPAGLPEGLQDALYKQNRVPDAALADVMLWFAELAGADSDDMNTLYRALASTMTKEVFWRCTLAGCQAVDRDPTLPPHARTWLKNVQVLLDNRVQEESLEEVLKRGGYIAMSRPADALELDDPHDPDGLGAPGIPFEPAIEGAYAGHHGITTYHGETRFWLPETVQESTLTGPSHLEYTAYDIAVKKVTDAAGLTSEVKAYDWRFLTPIEIFDANDNTSKVTLDSLGRVLHTRFYGTEAGKPEHVGYDKDKLFTPPLTVEEAVALNVTKNVPVAQAFTVIADSWMPLKLLADGSNSGQRCSEREWERDAKRLQRDGIVAQPTMEGRAPPHVIQIQTDRYDSDEQQQVRVRVMLNGGGQVLQTAILNPPGKAFFHDAETGGLVTKPDGTAKEDDVDVRWAVTGKTEFDNKGQPVRVWLPFYLDDWHWVSDDSARAGIYADTHVYDALGRECKVVRASGEEVDGEWVNYEWREQIYPWFRVTEDENDTLKDVIGRAKRRRGQ</sequence>
<evidence type="ECO:0000259" key="4">
    <source>
        <dbReference type="Pfam" id="PF12255"/>
    </source>
</evidence>
<dbReference type="InterPro" id="IPR003284">
    <property type="entry name" value="Sal_SpvB"/>
</dbReference>
<comment type="subcellular location">
    <subcellularLocation>
        <location evidence="1">Secreted</location>
    </subcellularLocation>
</comment>
<dbReference type="eggNOG" id="COG3209">
    <property type="taxonomic scope" value="Bacteria"/>
</dbReference>
<name>Q1IE40_PSEE4</name>
<evidence type="ECO:0000256" key="3">
    <source>
        <dbReference type="ARBA" id="ARBA00023026"/>
    </source>
</evidence>
<dbReference type="InterPro" id="IPR022044">
    <property type="entry name" value="TcdB_toxin_mid/C"/>
</dbReference>
<dbReference type="KEGG" id="pen:PSEEN1172"/>
<feature type="domain" description="Insecticide toxin TcdB middle/N-terminal" evidence="5">
    <location>
        <begin position="645"/>
        <end position="804"/>
    </location>
</feature>
<evidence type="ECO:0000313" key="7">
    <source>
        <dbReference type="Proteomes" id="UP000000658"/>
    </source>
</evidence>
<dbReference type="Pfam" id="PF12255">
    <property type="entry name" value="TcdB_toxin_midC"/>
    <property type="match status" value="1"/>
</dbReference>
<dbReference type="Proteomes" id="UP000000658">
    <property type="component" value="Chromosome"/>
</dbReference>